<keyword evidence="3" id="KW-1185">Reference proteome</keyword>
<dbReference type="InterPro" id="IPR036322">
    <property type="entry name" value="WD40_repeat_dom_sf"/>
</dbReference>
<reference evidence="2 3" key="1">
    <citation type="journal article" date="2020" name="Nat. Food">
        <title>A phased Vanilla planifolia genome enables genetic improvement of flavour and production.</title>
        <authorList>
            <person name="Hasing T."/>
            <person name="Tang H."/>
            <person name="Brym M."/>
            <person name="Khazi F."/>
            <person name="Huang T."/>
            <person name="Chambers A.H."/>
        </authorList>
    </citation>
    <scope>NUCLEOTIDE SEQUENCE [LARGE SCALE GENOMIC DNA]</scope>
    <source>
        <tissue evidence="2">Leaf</tissue>
    </source>
</reference>
<dbReference type="GO" id="GO:0009506">
    <property type="term" value="C:plasmodesma"/>
    <property type="evidence" value="ECO:0007669"/>
    <property type="project" value="TreeGrafter"/>
</dbReference>
<dbReference type="InterPro" id="IPR045189">
    <property type="entry name" value="UBR4-like"/>
</dbReference>
<dbReference type="GO" id="GO:0009926">
    <property type="term" value="P:auxin polar transport"/>
    <property type="evidence" value="ECO:0007669"/>
    <property type="project" value="TreeGrafter"/>
</dbReference>
<evidence type="ECO:0000313" key="3">
    <source>
        <dbReference type="Proteomes" id="UP000636800"/>
    </source>
</evidence>
<feature type="compositionally biased region" description="Acidic residues" evidence="1">
    <location>
        <begin position="1511"/>
        <end position="1522"/>
    </location>
</feature>
<dbReference type="Proteomes" id="UP000636800">
    <property type="component" value="Chromosome 10"/>
</dbReference>
<dbReference type="SUPFAM" id="SSF50978">
    <property type="entry name" value="WD40 repeat-like"/>
    <property type="match status" value="1"/>
</dbReference>
<comment type="caution">
    <text evidence="2">The sequence shown here is derived from an EMBL/GenBank/DDBJ whole genome shotgun (WGS) entry which is preliminary data.</text>
</comment>
<dbReference type="PANTHER" id="PTHR21725">
    <property type="entry name" value="E3 UBIQUITIN-PROTEIN LIGASE UBR4"/>
    <property type="match status" value="1"/>
</dbReference>
<accession>A0A835Q7J0</accession>
<dbReference type="GO" id="GO:0005829">
    <property type="term" value="C:cytosol"/>
    <property type="evidence" value="ECO:0007669"/>
    <property type="project" value="TreeGrafter"/>
</dbReference>
<sequence>MIRLLEIFSEATAPRDVALKLRAAAARPGLETFLSIVEEGIRVTEDGSLELQNWSRSQIEAVLSVAEAIVSASMSILVEQAGPLLVAIVVKCLELCLCYLEKFSFDGDDFSLQNDCLQIMEMALTYGSAMDHHAIKKDSLSTFLELLPSINVQNGNDDLQKRFRSISKVQICMNYLKGYSVDGVLKVLSSDSLEPSFQGRLFSDLPIAHPLNKIMSIVQHWAVVSLNCFPRLLKLCQELLQFPTPFGDGMDVGIFSLRVTFTGRVLKLLGHIMREVPRDCCDAKLLCSVAGCAEAISVLFKLEVDYLNFDSMPNGNPGNLLLLVLEEFLKFVHIGFLNSAVTQNIQVFIVASVLHIWDSQTWRYDALTSSAKAPLVYWPQLVLFILKLLNDVKIWMLSGKKFAITNYCLESNISDGPSCCIGLGKIFLLRNYTCEEYVNLVFPLSKEWLDDLIHLVLFLHSEGEELRSRFDKLRMTVMRTSISLESDSGGTHEDEALFGDLFCEGNRPIGSADGLEQPPTAISNSSSFSHLPIQAASELLCFLKESIFSLDWNYAIYDLACRKLNKSHINCLFLILGCQTCSFEAEKGRMQPSRNTMHLSDNCYELLHCLLLCQDISSGIKEHIAEQVLQVENGMHIYNGYTLALLAHALLSHLRLDGSHLAMTIFSEYVNFILVKIQSVCCRCPDSNEFFKTLPCSFHLEILLLAFHLSNESEKAALANFVSSSIRQINEPLDKFSTTQLSYWAVVISRLVLVLRHMLLYPKSFPSWLLLRMRSRLNEVSSTVSYFQSLDDDMPSQASIVADVLLGVSGKATVDSIWLSQLIDVTPLSDAFWREENSIKCLGLDLSVLLETFSWILNFWRDKKAEVAEELIIERYVFLLCWDSISKIMDGSFSVLPSWWLDINPCSLESFIHFGLTAMSSSGACSSDINFCEVILDQLQKISLEQISNEVQFGWDWLRKDAWLCLAFSLLNAGIGGYLADHVTPVVGSFHDQNQTNKLCQDVWASIVQSNKIGLLLNVLVSILRMQLQVFHESFIFALDKNRTFTDGFSPILLLKYSGLNKCRHDFLLQKYDSNYQVLGPIYGLMFKLEQLINDDSGFGNDILWKSVLHGFPSNSDPSSATILSSAIVVREILGTLEGCLKIKDAGYSFYIETALRHDLLKILVDLQYDGIFQSMHETCEVMFSSLLGHQKELTGYSNLFALKQIEDFLAAMNSMESVDTEVHEMLIEHFVDFIETLRGDGSKGGIFKFYLGFTEGIPEAAKEFFTEQSGNLLVLHNALDRCHSEAANLKVLNLFSELLVSEPCPGILERVQSKFLRMEVVCISSWFEQRLLGCLVKSPDGDVHAKSSSASLKEATMNFISSLTSQTFSESSGELHSRIILAILMSLDKAFMLYDLHTAKSYFSLTLQLLHGKTSMNLLLEKTLQLMVKLVDSEDFLPGLKFLFNFHCSVLGDCGANKKALEKFPSKLSSSSSFGSASQNPKLVKSKNAEKFILPSNPESTALIECDATSAEEDDDDDGTSDGELGSLDKDEEEDCNSEKAIASKSLKDVVPFVQRSVIKVIGLSIPDRAGFFVIVGLGDDSDLDYDACVDVDSSFKISISKDFQMELPNLLEKLDMEGRLIELCERLLPTIISRRDSNVLKDKKILLDHDKKLIYRIDLLQLKKAYKSGSLDLKIKADYPNSKDLRAHLSSGSLTKSLLSVSLRGRLAVGEGDKVAIFDVGQLIGQPTITPVTADKTNVKPLSKNIVRFEIVHLAFNPIVENYLAVAGYEDCQILTVNPRGEVTDRLAIELDLQGAYIRKVEWAPGSQVHIMVITNIFVKIYDLSQDNISPIHYLTLSDDVIVDAVLIPASMGKLLLLVLSEKGSLFRLEVSMEGDVGAKPLTDVIQVQNLANQAKGLSIYFSSTYRLLFLSYQDGMTLIGRLDADAKLLKETFAVYEDDQEGKACPAGLHHWKEFLPGTGIFVCLSSFKNNAALVVVMASHEIIAQNIRYAAGSSFSLVGVAAYKPFSKDKTHCLVLNDDGSLQIYSYAPIGDDSASNISVEQTKKLGSTILNNRVYSVSKPEFPLDYFEKTICITNDVKLSCEAIKNCDPEGIKQRLATDDGFLESPSPAGFKISVSNPNPDNVMVGLRLSVGNTSSSNIPSEITVFQRVIKLDEGMRSWYDVPFTIAESLLADEEFTISVGQTFDGSSLPRIDSLEVYGRTKDEFGWKEKMDAIIDMEAHVLGASAVAQGPRKKCRIMQAASFHEKVMADALVLLSRIYLLRRPHFSTEIEAKMQ</sequence>
<dbReference type="PANTHER" id="PTHR21725:SF1">
    <property type="entry name" value="E3 UBIQUITIN-PROTEIN LIGASE UBR4"/>
    <property type="match status" value="1"/>
</dbReference>
<dbReference type="EMBL" id="JADCNL010000010">
    <property type="protein sequence ID" value="KAG0464519.1"/>
    <property type="molecule type" value="Genomic_DNA"/>
</dbReference>
<evidence type="ECO:0000313" key="2">
    <source>
        <dbReference type="EMBL" id="KAG0464519.1"/>
    </source>
</evidence>
<protein>
    <submittedName>
        <fullName evidence="2">Uncharacterized protein</fullName>
    </submittedName>
</protein>
<gene>
    <name evidence="2" type="ORF">HPP92_020588</name>
</gene>
<feature type="region of interest" description="Disordered" evidence="1">
    <location>
        <begin position="1510"/>
        <end position="1536"/>
    </location>
</feature>
<proteinExistence type="predicted"/>
<name>A0A835Q7J0_VANPL</name>
<evidence type="ECO:0000256" key="1">
    <source>
        <dbReference type="SAM" id="MobiDB-lite"/>
    </source>
</evidence>
<organism evidence="2 3">
    <name type="scientific">Vanilla planifolia</name>
    <name type="common">Vanilla</name>
    <dbReference type="NCBI Taxonomy" id="51239"/>
    <lineage>
        <taxon>Eukaryota</taxon>
        <taxon>Viridiplantae</taxon>
        <taxon>Streptophyta</taxon>
        <taxon>Embryophyta</taxon>
        <taxon>Tracheophyta</taxon>
        <taxon>Spermatophyta</taxon>
        <taxon>Magnoliopsida</taxon>
        <taxon>Liliopsida</taxon>
        <taxon>Asparagales</taxon>
        <taxon>Orchidaceae</taxon>
        <taxon>Vanilloideae</taxon>
        <taxon>Vanilleae</taxon>
        <taxon>Vanilla</taxon>
    </lineage>
</organism>